<dbReference type="GO" id="GO:0005739">
    <property type="term" value="C:mitochondrion"/>
    <property type="evidence" value="ECO:0007669"/>
    <property type="project" value="TreeGrafter"/>
</dbReference>
<dbReference type="GO" id="GO:0051087">
    <property type="term" value="F:protein-folding chaperone binding"/>
    <property type="evidence" value="ECO:0007669"/>
    <property type="project" value="TreeGrafter"/>
</dbReference>
<dbReference type="AlphaFoldDB" id="A0A813JD30"/>
<dbReference type="Pfam" id="PF00166">
    <property type="entry name" value="Cpn10"/>
    <property type="match status" value="1"/>
</dbReference>
<name>A0A813JD30_POLGL</name>
<dbReference type="HAMAP" id="MF_00580">
    <property type="entry name" value="CH10"/>
    <property type="match status" value="1"/>
</dbReference>
<dbReference type="FunFam" id="2.30.33.40:FF:000002">
    <property type="entry name" value="10 kDa chaperonin, mitochondrial"/>
    <property type="match status" value="1"/>
</dbReference>
<accession>A0A813JD30</accession>
<dbReference type="InterPro" id="IPR037124">
    <property type="entry name" value="Chaperonin_GroES_sf"/>
</dbReference>
<dbReference type="PRINTS" id="PR00297">
    <property type="entry name" value="CHAPERONIN10"/>
</dbReference>
<dbReference type="EMBL" id="CAJNNW010009105">
    <property type="protein sequence ID" value="CAE8650697.1"/>
    <property type="molecule type" value="Genomic_DNA"/>
</dbReference>
<dbReference type="PANTHER" id="PTHR10772:SF0">
    <property type="entry name" value="10 KDA HEAT SHOCK PROTEIN, MITOCHONDRIAL"/>
    <property type="match status" value="1"/>
</dbReference>
<gene>
    <name evidence="5" type="ORF">PGLA2088_LOCUS18673</name>
    <name evidence="4" type="ORF">PGLA2088_LOCUS8489</name>
</gene>
<dbReference type="CDD" id="cd00320">
    <property type="entry name" value="cpn10"/>
    <property type="match status" value="1"/>
</dbReference>
<evidence type="ECO:0000313" key="6">
    <source>
        <dbReference type="Proteomes" id="UP000626109"/>
    </source>
</evidence>
<reference evidence="5" key="1">
    <citation type="submission" date="2021-02" db="EMBL/GenBank/DDBJ databases">
        <authorList>
            <person name="Dougan E. K."/>
            <person name="Rhodes N."/>
            <person name="Thang M."/>
            <person name="Chan C."/>
        </authorList>
    </citation>
    <scope>NUCLEOTIDE SEQUENCE</scope>
</reference>
<sequence>VFGAMSGIAKRFIPLMDRVLVQKLKSEAKTVTGILLPDSLAKASNGRATVLAAGPGRVSKEGDMVPMNVKVGDTVVIPEYGGVTLKFDNEDYFVFRDEDMMGIIQDE</sequence>
<evidence type="ECO:0000256" key="1">
    <source>
        <dbReference type="ARBA" id="ARBA00006975"/>
    </source>
</evidence>
<comment type="similarity">
    <text evidence="1 3">Belongs to the GroES chaperonin family.</text>
</comment>
<organism evidence="5 6">
    <name type="scientific">Polarella glacialis</name>
    <name type="common">Dinoflagellate</name>
    <dbReference type="NCBI Taxonomy" id="89957"/>
    <lineage>
        <taxon>Eukaryota</taxon>
        <taxon>Sar</taxon>
        <taxon>Alveolata</taxon>
        <taxon>Dinophyceae</taxon>
        <taxon>Suessiales</taxon>
        <taxon>Suessiaceae</taxon>
        <taxon>Polarella</taxon>
    </lineage>
</organism>
<evidence type="ECO:0000313" key="5">
    <source>
        <dbReference type="EMBL" id="CAE8673778.1"/>
    </source>
</evidence>
<evidence type="ECO:0000256" key="2">
    <source>
        <dbReference type="ARBA" id="ARBA00023186"/>
    </source>
</evidence>
<dbReference type="EMBL" id="CAJNNW010024695">
    <property type="protein sequence ID" value="CAE8673778.1"/>
    <property type="molecule type" value="Genomic_DNA"/>
</dbReference>
<dbReference type="GO" id="GO:0005524">
    <property type="term" value="F:ATP binding"/>
    <property type="evidence" value="ECO:0007669"/>
    <property type="project" value="InterPro"/>
</dbReference>
<comment type="caution">
    <text evidence="5">The sequence shown here is derived from an EMBL/GenBank/DDBJ whole genome shotgun (WGS) entry which is preliminary data.</text>
</comment>
<dbReference type="InterPro" id="IPR011032">
    <property type="entry name" value="GroES-like_sf"/>
</dbReference>
<proteinExistence type="inferred from homology"/>
<dbReference type="InterPro" id="IPR020818">
    <property type="entry name" value="Chaperonin_GroES"/>
</dbReference>
<dbReference type="SUPFAM" id="SSF50129">
    <property type="entry name" value="GroES-like"/>
    <property type="match status" value="1"/>
</dbReference>
<evidence type="ECO:0000313" key="4">
    <source>
        <dbReference type="EMBL" id="CAE8650697.1"/>
    </source>
</evidence>
<keyword evidence="2 3" id="KW-0143">Chaperone</keyword>
<dbReference type="Proteomes" id="UP000626109">
    <property type="component" value="Unassembled WGS sequence"/>
</dbReference>
<feature type="non-terminal residue" evidence="5">
    <location>
        <position position="1"/>
    </location>
</feature>
<dbReference type="Gene3D" id="2.30.33.40">
    <property type="entry name" value="GroES chaperonin"/>
    <property type="match status" value="1"/>
</dbReference>
<dbReference type="GO" id="GO:0051082">
    <property type="term" value="F:unfolded protein binding"/>
    <property type="evidence" value="ECO:0007669"/>
    <property type="project" value="TreeGrafter"/>
</dbReference>
<dbReference type="GO" id="GO:0044183">
    <property type="term" value="F:protein folding chaperone"/>
    <property type="evidence" value="ECO:0007669"/>
    <property type="project" value="InterPro"/>
</dbReference>
<dbReference type="PANTHER" id="PTHR10772">
    <property type="entry name" value="10 KDA HEAT SHOCK PROTEIN"/>
    <property type="match status" value="1"/>
</dbReference>
<protein>
    <submittedName>
        <fullName evidence="5">Uncharacterized protein</fullName>
    </submittedName>
</protein>
<evidence type="ECO:0000256" key="3">
    <source>
        <dbReference type="RuleBase" id="RU003479"/>
    </source>
</evidence>
<dbReference type="GO" id="GO:0046872">
    <property type="term" value="F:metal ion binding"/>
    <property type="evidence" value="ECO:0007669"/>
    <property type="project" value="TreeGrafter"/>
</dbReference>
<dbReference type="SMART" id="SM00883">
    <property type="entry name" value="Cpn10"/>
    <property type="match status" value="1"/>
</dbReference>